<dbReference type="EMBL" id="VSSQ01001277">
    <property type="protein sequence ID" value="MPM06905.1"/>
    <property type="molecule type" value="Genomic_DNA"/>
</dbReference>
<gene>
    <name evidence="1" type="ORF">SDC9_53208</name>
</gene>
<sequence>MNKFLFDLFAFCMRNTKKQDDINGIDEGIDLKSNIGNIVNESPYKLSYYFYDANCFGNVVLILEKENCWYRFIFDRGDIYFSQNPTRTETWVNQKLIGKYTEHTNLKYELYLSEIKKFVDKK</sequence>
<name>A0A644WSL9_9ZZZZ</name>
<dbReference type="AlphaFoldDB" id="A0A644WSL9"/>
<organism evidence="1">
    <name type="scientific">bioreactor metagenome</name>
    <dbReference type="NCBI Taxonomy" id="1076179"/>
    <lineage>
        <taxon>unclassified sequences</taxon>
        <taxon>metagenomes</taxon>
        <taxon>ecological metagenomes</taxon>
    </lineage>
</organism>
<proteinExistence type="predicted"/>
<evidence type="ECO:0000313" key="1">
    <source>
        <dbReference type="EMBL" id="MPM06905.1"/>
    </source>
</evidence>
<reference evidence="1" key="1">
    <citation type="submission" date="2019-08" db="EMBL/GenBank/DDBJ databases">
        <authorList>
            <person name="Kucharzyk K."/>
            <person name="Murdoch R.W."/>
            <person name="Higgins S."/>
            <person name="Loffler F."/>
        </authorList>
    </citation>
    <scope>NUCLEOTIDE SEQUENCE</scope>
</reference>
<accession>A0A644WSL9</accession>
<protein>
    <submittedName>
        <fullName evidence="1">Uncharacterized protein</fullName>
    </submittedName>
</protein>
<comment type="caution">
    <text evidence="1">The sequence shown here is derived from an EMBL/GenBank/DDBJ whole genome shotgun (WGS) entry which is preliminary data.</text>
</comment>